<keyword evidence="2" id="KW-0255">Endonuclease</keyword>
<dbReference type="GO" id="GO:0004519">
    <property type="term" value="F:endonuclease activity"/>
    <property type="evidence" value="ECO:0007669"/>
    <property type="project" value="UniProtKB-KW"/>
</dbReference>
<evidence type="ECO:0000259" key="1">
    <source>
        <dbReference type="Pfam" id="PF13392"/>
    </source>
</evidence>
<dbReference type="GO" id="GO:0003677">
    <property type="term" value="F:DNA binding"/>
    <property type="evidence" value="ECO:0007669"/>
    <property type="project" value="InterPro"/>
</dbReference>
<dbReference type="EMBL" id="KX443552">
    <property type="protein sequence ID" value="AON97075.1"/>
    <property type="molecule type" value="Genomic_DNA"/>
</dbReference>
<reference evidence="2 3" key="1">
    <citation type="journal article" date="2017" name="Int. J. Food Microbiol.">
        <title>Investigating the biocontrol and anti-biofilm potential of a three phage cocktail against Cronobacter sakazakii in different brands of infant formula.</title>
        <authorList>
            <person name="Endersen L."/>
            <person name="Buttimer C."/>
            <person name="Nevin E."/>
            <person name="Coffey A."/>
            <person name="Neve H."/>
            <person name="Oliveira H."/>
            <person name="Lavigne R."/>
            <person name="O'Mahony J."/>
        </authorList>
    </citation>
    <scope>NUCLEOTIDE SEQUENCE [LARGE SCALE GENOMIC DNA]</scope>
</reference>
<sequence>MITQSRLKELLTYDKETGIFHWKVKLNNNHDITKPAGVVYDGYVRIQVDGKKYRAHRLAWLYVYGYMPELIDHKNGITTDNWIDNLRIASCTQNQYNSKIRKDNTSGIKGVSFHKRTGKWQAKCRVEGIAHYLGLFHTTTEAEAAVIAFRHKHHQEYSNDGK</sequence>
<protein>
    <submittedName>
        <fullName evidence="2">Putative homing endonuclease</fullName>
    </submittedName>
</protein>
<dbReference type="InterPro" id="IPR016177">
    <property type="entry name" value="DNA-bd_dom_sf"/>
</dbReference>
<organism evidence="2 3">
    <name type="scientific">Cronobacter phage vB_CsaM_leE</name>
    <dbReference type="NCBI Taxonomy" id="1873954"/>
    <lineage>
        <taxon>Viruses</taxon>
        <taxon>Duplodnaviria</taxon>
        <taxon>Heunggongvirae</taxon>
        <taxon>Uroviricota</taxon>
        <taxon>Caudoviricetes</taxon>
        <taxon>Pantevenvirales</taxon>
        <taxon>Straboviridae</taxon>
        <taxon>Pseudotevenvirus</taxon>
        <taxon>Pseudotevenvirus lee</taxon>
    </lineage>
</organism>
<accession>A0A1W5P0D9</accession>
<gene>
    <name evidence="2" type="ORF">E_066</name>
</gene>
<dbReference type="SUPFAM" id="SSF54171">
    <property type="entry name" value="DNA-binding domain"/>
    <property type="match status" value="1"/>
</dbReference>
<feature type="domain" description="HNH nuclease" evidence="1">
    <location>
        <begin position="53"/>
        <end position="95"/>
    </location>
</feature>
<proteinExistence type="predicted"/>
<name>A0A1W5P0D9_9CAUD</name>
<keyword evidence="2" id="KW-0378">Hydrolase</keyword>
<dbReference type="Pfam" id="PF13392">
    <property type="entry name" value="HNH_3"/>
    <property type="match status" value="1"/>
</dbReference>
<dbReference type="Gene3D" id="3.90.75.20">
    <property type="match status" value="1"/>
</dbReference>
<keyword evidence="2" id="KW-0540">Nuclease</keyword>
<evidence type="ECO:0000313" key="3">
    <source>
        <dbReference type="Proteomes" id="UP000224997"/>
    </source>
</evidence>
<dbReference type="SUPFAM" id="SSF54060">
    <property type="entry name" value="His-Me finger endonucleases"/>
    <property type="match status" value="1"/>
</dbReference>
<dbReference type="InterPro" id="IPR003615">
    <property type="entry name" value="HNH_nuc"/>
</dbReference>
<keyword evidence="3" id="KW-1185">Reference proteome</keyword>
<dbReference type="InterPro" id="IPR044925">
    <property type="entry name" value="His-Me_finger_sf"/>
</dbReference>
<evidence type="ECO:0000313" key="2">
    <source>
        <dbReference type="EMBL" id="AON97075.1"/>
    </source>
</evidence>
<dbReference type="Proteomes" id="UP000224997">
    <property type="component" value="Segment"/>
</dbReference>